<evidence type="ECO:0000256" key="2">
    <source>
        <dbReference type="ARBA" id="ARBA00022475"/>
    </source>
</evidence>
<evidence type="ECO:0000313" key="9">
    <source>
        <dbReference type="EMBL" id="TQL75278.1"/>
    </source>
</evidence>
<organism evidence="9 10">
    <name type="scientific">Stackebrandtia endophytica</name>
    <dbReference type="NCBI Taxonomy" id="1496996"/>
    <lineage>
        <taxon>Bacteria</taxon>
        <taxon>Bacillati</taxon>
        <taxon>Actinomycetota</taxon>
        <taxon>Actinomycetes</taxon>
        <taxon>Glycomycetales</taxon>
        <taxon>Glycomycetaceae</taxon>
        <taxon>Stackebrandtia</taxon>
    </lineage>
</organism>
<evidence type="ECO:0000256" key="1">
    <source>
        <dbReference type="ARBA" id="ARBA00004651"/>
    </source>
</evidence>
<dbReference type="Proteomes" id="UP000317043">
    <property type="component" value="Unassembled WGS sequence"/>
</dbReference>
<evidence type="ECO:0000256" key="4">
    <source>
        <dbReference type="ARBA" id="ARBA00022989"/>
    </source>
</evidence>
<feature type="region of interest" description="Disordered" evidence="6">
    <location>
        <begin position="59"/>
        <end position="86"/>
    </location>
</feature>
<dbReference type="InterPro" id="IPR027379">
    <property type="entry name" value="CLS_N"/>
</dbReference>
<keyword evidence="10" id="KW-1185">Reference proteome</keyword>
<feature type="domain" description="Cardiolipin synthase N-terminal" evidence="8">
    <location>
        <begin position="17"/>
        <end position="58"/>
    </location>
</feature>
<dbReference type="EMBL" id="VFOW01000001">
    <property type="protein sequence ID" value="TQL75278.1"/>
    <property type="molecule type" value="Genomic_DNA"/>
</dbReference>
<dbReference type="Pfam" id="PF13396">
    <property type="entry name" value="PLDc_N"/>
    <property type="match status" value="1"/>
</dbReference>
<gene>
    <name evidence="9" type="ORF">FB566_0775</name>
</gene>
<reference evidence="9 10" key="1">
    <citation type="submission" date="2019-06" db="EMBL/GenBank/DDBJ databases">
        <title>Sequencing the genomes of 1000 actinobacteria strains.</title>
        <authorList>
            <person name="Klenk H.-P."/>
        </authorList>
    </citation>
    <scope>NUCLEOTIDE SEQUENCE [LARGE SCALE GENOMIC DNA]</scope>
    <source>
        <strain evidence="9 10">DSM 45928</strain>
    </source>
</reference>
<dbReference type="GO" id="GO:0005886">
    <property type="term" value="C:plasma membrane"/>
    <property type="evidence" value="ECO:0007669"/>
    <property type="project" value="UniProtKB-SubCell"/>
</dbReference>
<comment type="caution">
    <text evidence="9">The sequence shown here is derived from an EMBL/GenBank/DDBJ whole genome shotgun (WGS) entry which is preliminary data.</text>
</comment>
<keyword evidence="3 7" id="KW-0812">Transmembrane</keyword>
<dbReference type="InParanoid" id="A0A543ARR9"/>
<evidence type="ECO:0000256" key="6">
    <source>
        <dbReference type="SAM" id="MobiDB-lite"/>
    </source>
</evidence>
<evidence type="ECO:0000313" key="10">
    <source>
        <dbReference type="Proteomes" id="UP000317043"/>
    </source>
</evidence>
<dbReference type="OrthoDB" id="3298527at2"/>
<comment type="subcellular location">
    <subcellularLocation>
        <location evidence="1">Cell membrane</location>
        <topology evidence="1">Multi-pass membrane protein</topology>
    </subcellularLocation>
</comment>
<evidence type="ECO:0000259" key="8">
    <source>
        <dbReference type="Pfam" id="PF13396"/>
    </source>
</evidence>
<accession>A0A543ARR9</accession>
<keyword evidence="4 7" id="KW-1133">Transmembrane helix</keyword>
<keyword evidence="5 7" id="KW-0472">Membrane</keyword>
<dbReference type="AlphaFoldDB" id="A0A543ARR9"/>
<evidence type="ECO:0000256" key="5">
    <source>
        <dbReference type="ARBA" id="ARBA00023136"/>
    </source>
</evidence>
<evidence type="ECO:0000256" key="7">
    <source>
        <dbReference type="SAM" id="Phobius"/>
    </source>
</evidence>
<evidence type="ECO:0000256" key="3">
    <source>
        <dbReference type="ARBA" id="ARBA00022692"/>
    </source>
</evidence>
<dbReference type="RefSeq" id="WP_142035014.1">
    <property type="nucleotide sequence ID" value="NZ_JBHTGS010000001.1"/>
</dbReference>
<proteinExistence type="predicted"/>
<keyword evidence="2" id="KW-1003">Cell membrane</keyword>
<sequence length="100" mass="11049">MGRIVIFVALAYLASLIAAIADCLGGENPPRRFSRGAWVVIIVFLPIIGAIAWFMSGRPKPQGGSGSARPRPPRRTFGPDDDPDFLSDLQRRLREDKDDR</sequence>
<name>A0A543ARR9_9ACTN</name>
<protein>
    <submittedName>
        <fullName evidence="9">Phospholipase D-like protein</fullName>
    </submittedName>
</protein>
<feature type="transmembrane region" description="Helical" evidence="7">
    <location>
        <begin position="37"/>
        <end position="55"/>
    </location>
</feature>